<dbReference type="EMBL" id="FNCJ01000004">
    <property type="protein sequence ID" value="SDG68537.1"/>
    <property type="molecule type" value="Genomic_DNA"/>
</dbReference>
<dbReference type="Proteomes" id="UP000199706">
    <property type="component" value="Unassembled WGS sequence"/>
</dbReference>
<evidence type="ECO:0000313" key="1">
    <source>
        <dbReference type="EMBL" id="SDG68537.1"/>
    </source>
</evidence>
<accession>A0A1G7W997</accession>
<reference evidence="1 2" key="1">
    <citation type="submission" date="2016-10" db="EMBL/GenBank/DDBJ databases">
        <authorList>
            <person name="de Groot N.N."/>
        </authorList>
    </citation>
    <scope>NUCLEOTIDE SEQUENCE [LARGE SCALE GENOMIC DNA]</scope>
    <source>
        <strain evidence="1 2">LMG 2247</strain>
    </source>
</reference>
<sequence>MRGNLTTGGVSNCSTILPVPKHRRGGVRALVSRSVRMCWRTVVTFRLASTRPVLAVVVLMSMALPARPVMGAELESLQVEPGVPVEQSYGVMGLRFMVERQAAALNVSISLDGQEVGEQTLTPFDNIYLLDMRMQQNGVEGSLVAHFGMAGEVSSLEGDFTVTQCQGPANDCKAQQVRYRREFANWVWTTPVMLKHWTVWLTPELNAEITLQFIANQNVEVKFLTAGQFIRTTSLSEGANSSRFPQGAMVGTVSIAPDMVVTLRPATPVQMGEVTLRGRFSSSDHHSVKYDGTLAAWRYLAPQARGMSP</sequence>
<evidence type="ECO:0000313" key="2">
    <source>
        <dbReference type="Proteomes" id="UP000199706"/>
    </source>
</evidence>
<proteinExistence type="predicted"/>
<organism evidence="1 2">
    <name type="scientific">Paraburkholderia phenazinium</name>
    <dbReference type="NCBI Taxonomy" id="60549"/>
    <lineage>
        <taxon>Bacteria</taxon>
        <taxon>Pseudomonadati</taxon>
        <taxon>Pseudomonadota</taxon>
        <taxon>Betaproteobacteria</taxon>
        <taxon>Burkholderiales</taxon>
        <taxon>Burkholderiaceae</taxon>
        <taxon>Paraburkholderia</taxon>
    </lineage>
</organism>
<protein>
    <submittedName>
        <fullName evidence="1">Uncharacterized protein</fullName>
    </submittedName>
</protein>
<name>A0A1G7W997_9BURK</name>
<dbReference type="AlphaFoldDB" id="A0A1G7W997"/>
<gene>
    <name evidence="1" type="ORF">SAMN05216466_104459</name>
</gene>